<reference evidence="2 3" key="1">
    <citation type="submission" date="2019-07" db="EMBL/GenBank/DDBJ databases">
        <title>Whole genome shotgun sequence of Segetibacter aerophilus NBRC 106135.</title>
        <authorList>
            <person name="Hosoyama A."/>
            <person name="Uohara A."/>
            <person name="Ohji S."/>
            <person name="Ichikawa N."/>
        </authorList>
    </citation>
    <scope>NUCLEOTIDE SEQUENCE [LARGE SCALE GENOMIC DNA]</scope>
    <source>
        <strain evidence="2 3">NBRC 106135</strain>
    </source>
</reference>
<evidence type="ECO:0000313" key="3">
    <source>
        <dbReference type="Proteomes" id="UP000321513"/>
    </source>
</evidence>
<sequence>MTEIISTSTALSDLNRIAEYISLDSSFYARQFVQKVFSTTEKLETHPEIGKIVPDPAFNYS</sequence>
<keyword evidence="3" id="KW-1185">Reference proteome</keyword>
<dbReference type="EMBL" id="BJYT01000022">
    <property type="protein sequence ID" value="GEO11486.1"/>
    <property type="molecule type" value="Genomic_DNA"/>
</dbReference>
<evidence type="ECO:0000313" key="2">
    <source>
        <dbReference type="EMBL" id="GEO11486.1"/>
    </source>
</evidence>
<comment type="caution">
    <text evidence="2">The sequence shown here is derived from an EMBL/GenBank/DDBJ whole genome shotgun (WGS) entry which is preliminary data.</text>
</comment>
<gene>
    <name evidence="2" type="ORF">SAE01_39820</name>
</gene>
<dbReference type="InterPro" id="IPR007712">
    <property type="entry name" value="RelE/ParE_toxin"/>
</dbReference>
<dbReference type="OrthoDB" id="5574284at2"/>
<accession>A0A512BHM6</accession>
<dbReference type="Gene3D" id="3.30.2310.20">
    <property type="entry name" value="RelE-like"/>
    <property type="match status" value="1"/>
</dbReference>
<protein>
    <recommendedName>
        <fullName evidence="4">Plasmid stabilization protein</fullName>
    </recommendedName>
</protein>
<evidence type="ECO:0008006" key="4">
    <source>
        <dbReference type="Google" id="ProtNLM"/>
    </source>
</evidence>
<dbReference type="Pfam" id="PF05016">
    <property type="entry name" value="ParE_toxin"/>
    <property type="match status" value="1"/>
</dbReference>
<organism evidence="2 3">
    <name type="scientific">Segetibacter aerophilus</name>
    <dbReference type="NCBI Taxonomy" id="670293"/>
    <lineage>
        <taxon>Bacteria</taxon>
        <taxon>Pseudomonadati</taxon>
        <taxon>Bacteroidota</taxon>
        <taxon>Chitinophagia</taxon>
        <taxon>Chitinophagales</taxon>
        <taxon>Chitinophagaceae</taxon>
        <taxon>Segetibacter</taxon>
    </lineage>
</organism>
<dbReference type="Proteomes" id="UP000321513">
    <property type="component" value="Unassembled WGS sequence"/>
</dbReference>
<name>A0A512BHM6_9BACT</name>
<keyword evidence="1" id="KW-1277">Toxin-antitoxin system</keyword>
<dbReference type="InterPro" id="IPR035093">
    <property type="entry name" value="RelE/ParE_toxin_dom_sf"/>
</dbReference>
<dbReference type="AlphaFoldDB" id="A0A512BHM6"/>
<evidence type="ECO:0000256" key="1">
    <source>
        <dbReference type="ARBA" id="ARBA00022649"/>
    </source>
</evidence>
<dbReference type="RefSeq" id="WP_147205592.1">
    <property type="nucleotide sequence ID" value="NZ_BJYT01000022.1"/>
</dbReference>
<proteinExistence type="predicted"/>